<gene>
    <name evidence="3" type="ORF">AWJ14_09695</name>
</gene>
<comment type="caution">
    <text evidence="3">The sequence shown here is derived from an EMBL/GenBank/DDBJ whole genome shotgun (WGS) entry which is preliminary data.</text>
</comment>
<reference evidence="3 4" key="1">
    <citation type="submission" date="2015-12" db="EMBL/GenBank/DDBJ databases">
        <authorList>
            <person name="Shamseldin A."/>
            <person name="Moawad H."/>
            <person name="Abd El-Rahim W.M."/>
            <person name="Sadowsky M.J."/>
        </authorList>
    </citation>
    <scope>NUCLEOTIDE SEQUENCE [LARGE SCALE GENOMIC DNA]</scope>
    <source>
        <strain evidence="3 4">JC234</strain>
    </source>
</reference>
<protein>
    <submittedName>
        <fullName evidence="3">Holliday junction resolvase</fullName>
    </submittedName>
</protein>
<dbReference type="OrthoDB" id="9809003at2"/>
<accession>A0A1C1Z0M3</accession>
<dbReference type="SMART" id="SM00966">
    <property type="entry name" value="SpoVT_AbrB"/>
    <property type="match status" value="1"/>
</dbReference>
<evidence type="ECO:0000256" key="1">
    <source>
        <dbReference type="PROSITE-ProRule" id="PRU01076"/>
    </source>
</evidence>
<dbReference type="STRING" id="1480615.AWJ14_09695"/>
<dbReference type="GO" id="GO:0003677">
    <property type="term" value="F:DNA binding"/>
    <property type="evidence" value="ECO:0007669"/>
    <property type="project" value="UniProtKB-UniRule"/>
</dbReference>
<evidence type="ECO:0000259" key="2">
    <source>
        <dbReference type="PROSITE" id="PS51740"/>
    </source>
</evidence>
<dbReference type="AlphaFoldDB" id="A0A1C1Z0M3"/>
<dbReference type="PROSITE" id="PS51740">
    <property type="entry name" value="SPOVT_ABRB"/>
    <property type="match status" value="1"/>
</dbReference>
<keyword evidence="4" id="KW-1185">Reference proteome</keyword>
<organism evidence="3 4">
    <name type="scientific">Hoeflea olei</name>
    <dbReference type="NCBI Taxonomy" id="1480615"/>
    <lineage>
        <taxon>Bacteria</taxon>
        <taxon>Pseudomonadati</taxon>
        <taxon>Pseudomonadota</taxon>
        <taxon>Alphaproteobacteria</taxon>
        <taxon>Hyphomicrobiales</taxon>
        <taxon>Rhizobiaceae</taxon>
        <taxon>Hoeflea</taxon>
    </lineage>
</organism>
<dbReference type="Pfam" id="PF04014">
    <property type="entry name" value="MazE_antitoxin"/>
    <property type="match status" value="1"/>
</dbReference>
<dbReference type="RefSeq" id="WP_066173777.1">
    <property type="nucleotide sequence ID" value="NZ_LQZT01000001.1"/>
</dbReference>
<dbReference type="NCBIfam" id="TIGR01439">
    <property type="entry name" value="lp_hng_hel_AbrB"/>
    <property type="match status" value="1"/>
</dbReference>
<proteinExistence type="predicted"/>
<dbReference type="Gene3D" id="2.10.260.10">
    <property type="match status" value="1"/>
</dbReference>
<feature type="domain" description="SpoVT-AbrB" evidence="2">
    <location>
        <begin position="1"/>
        <end position="43"/>
    </location>
</feature>
<dbReference type="Proteomes" id="UP000094795">
    <property type="component" value="Unassembled WGS sequence"/>
</dbReference>
<dbReference type="InterPro" id="IPR007159">
    <property type="entry name" value="SpoVT-AbrB_dom"/>
</dbReference>
<evidence type="ECO:0000313" key="3">
    <source>
        <dbReference type="EMBL" id="OCW59311.1"/>
    </source>
</evidence>
<dbReference type="EMBL" id="LQZT01000001">
    <property type="protein sequence ID" value="OCW59311.1"/>
    <property type="molecule type" value="Genomic_DNA"/>
</dbReference>
<dbReference type="InterPro" id="IPR037914">
    <property type="entry name" value="SpoVT-AbrB_sf"/>
</dbReference>
<evidence type="ECO:0000313" key="4">
    <source>
        <dbReference type="Proteomes" id="UP000094795"/>
    </source>
</evidence>
<keyword evidence="1" id="KW-0238">DNA-binding</keyword>
<sequence>MRVSEKGQITIPKHLRERAGIAPNSEVTVDFDGGRLIIAAADGHAEKANRARLERFLKALRKLEGTGDQSIDADQLMKMTRDR</sequence>
<dbReference type="SUPFAM" id="SSF89447">
    <property type="entry name" value="AbrB/MazE/MraZ-like"/>
    <property type="match status" value="1"/>
</dbReference>
<name>A0A1C1Z0M3_9HYPH</name>